<dbReference type="EMBL" id="PFAJ01000020">
    <property type="protein sequence ID" value="PIR97408.1"/>
    <property type="molecule type" value="Genomic_DNA"/>
</dbReference>
<dbReference type="Pfam" id="PF01936">
    <property type="entry name" value="NYN"/>
    <property type="match status" value="1"/>
</dbReference>
<organism evidence="2 3">
    <name type="scientific">Candidatus Doudnabacteria bacterium CG10_big_fil_rev_8_21_14_0_10_41_10</name>
    <dbReference type="NCBI Taxonomy" id="1974551"/>
    <lineage>
        <taxon>Bacteria</taxon>
        <taxon>Candidatus Doudnaibacteriota</taxon>
    </lineage>
</organism>
<evidence type="ECO:0000259" key="1">
    <source>
        <dbReference type="Pfam" id="PF01936"/>
    </source>
</evidence>
<dbReference type="AlphaFoldDB" id="A0A2H0VE80"/>
<dbReference type="CDD" id="cd10911">
    <property type="entry name" value="PIN_LabA"/>
    <property type="match status" value="1"/>
</dbReference>
<dbReference type="GO" id="GO:0004540">
    <property type="term" value="F:RNA nuclease activity"/>
    <property type="evidence" value="ECO:0007669"/>
    <property type="project" value="InterPro"/>
</dbReference>
<protein>
    <recommendedName>
        <fullName evidence="1">NYN domain-containing protein</fullName>
    </recommendedName>
</protein>
<dbReference type="Gene3D" id="3.40.50.1010">
    <property type="entry name" value="5'-nuclease"/>
    <property type="match status" value="1"/>
</dbReference>
<reference evidence="3" key="1">
    <citation type="submission" date="2017-09" db="EMBL/GenBank/DDBJ databases">
        <title>Depth-based differentiation of microbial function through sediment-hosted aquifers and enrichment of novel symbionts in the deep terrestrial subsurface.</title>
        <authorList>
            <person name="Probst A.J."/>
            <person name="Ladd B."/>
            <person name="Jarett J.K."/>
            <person name="Geller-Mcgrath D.E."/>
            <person name="Sieber C.M.K."/>
            <person name="Emerson J.B."/>
            <person name="Anantharaman K."/>
            <person name="Thomas B.C."/>
            <person name="Malmstrom R."/>
            <person name="Stieglmeier M."/>
            <person name="Klingl A."/>
            <person name="Woyke T."/>
            <person name="Ryan C.M."/>
            <person name="Banfield J.F."/>
        </authorList>
    </citation>
    <scope>NUCLEOTIDE SEQUENCE [LARGE SCALE GENOMIC DNA]</scope>
</reference>
<proteinExistence type="predicted"/>
<dbReference type="InterPro" id="IPR047140">
    <property type="entry name" value="LabA"/>
</dbReference>
<evidence type="ECO:0000313" key="3">
    <source>
        <dbReference type="Proteomes" id="UP000230557"/>
    </source>
</evidence>
<gene>
    <name evidence="2" type="ORF">COT91_01565</name>
</gene>
<evidence type="ECO:0000313" key="2">
    <source>
        <dbReference type="EMBL" id="PIR97408.1"/>
    </source>
</evidence>
<comment type="caution">
    <text evidence="2">The sequence shown here is derived from an EMBL/GenBank/DDBJ whole genome shotgun (WGS) entry which is preliminary data.</text>
</comment>
<dbReference type="PANTHER" id="PTHR35458:SF8">
    <property type="entry name" value="SLR0650 PROTEIN"/>
    <property type="match status" value="1"/>
</dbReference>
<dbReference type="Proteomes" id="UP000230557">
    <property type="component" value="Unassembled WGS sequence"/>
</dbReference>
<feature type="domain" description="NYN" evidence="1">
    <location>
        <begin position="10"/>
        <end position="157"/>
    </location>
</feature>
<name>A0A2H0VE80_9BACT</name>
<accession>A0A2H0VE80</accession>
<dbReference type="InterPro" id="IPR021139">
    <property type="entry name" value="NYN"/>
</dbReference>
<dbReference type="PANTHER" id="PTHR35458">
    <property type="entry name" value="SLR0755 PROTEIN"/>
    <property type="match status" value="1"/>
</dbReference>
<sequence>MSSKKYIDQRVAVFVDVQNLYYSARSLYKSRVNFGAILKAAVGDRKLVRAIAYVIRASIAEEKSFFDALEKSGYEVKAKDLQIFPGGAKKGDWDVGITMDMVQMMSKLDTIILVSGDGDYVDAVRYLQANGTRVEAVAFGRSSSNKLKEAVDDFADLDQYVKKFTMPMRR</sequence>